<accession>W2RMD5</accession>
<organism evidence="9 10">
    <name type="scientific">Cyphellophora europaea (strain CBS 101466)</name>
    <name type="common">Phialophora europaea</name>
    <dbReference type="NCBI Taxonomy" id="1220924"/>
    <lineage>
        <taxon>Eukaryota</taxon>
        <taxon>Fungi</taxon>
        <taxon>Dikarya</taxon>
        <taxon>Ascomycota</taxon>
        <taxon>Pezizomycotina</taxon>
        <taxon>Eurotiomycetes</taxon>
        <taxon>Chaetothyriomycetidae</taxon>
        <taxon>Chaetothyriales</taxon>
        <taxon>Cyphellophoraceae</taxon>
        <taxon>Cyphellophora</taxon>
    </lineage>
</organism>
<gene>
    <name evidence="9" type="ORF">HMPREF1541_07845</name>
</gene>
<name>W2RMD5_CYPE1</name>
<dbReference type="VEuPathDB" id="FungiDB:HMPREF1541_07845"/>
<protein>
    <recommendedName>
        <fullName evidence="8">Xylanolytic transcriptional activator regulatory domain-containing protein</fullName>
    </recommendedName>
</protein>
<dbReference type="STRING" id="1220924.W2RMD5"/>
<dbReference type="GO" id="GO:0006351">
    <property type="term" value="P:DNA-templated transcription"/>
    <property type="evidence" value="ECO:0007669"/>
    <property type="project" value="InterPro"/>
</dbReference>
<dbReference type="InParanoid" id="W2RMD5"/>
<dbReference type="eggNOG" id="ENOG502QV53">
    <property type="taxonomic scope" value="Eukaryota"/>
</dbReference>
<evidence type="ECO:0000256" key="1">
    <source>
        <dbReference type="ARBA" id="ARBA00022723"/>
    </source>
</evidence>
<feature type="region of interest" description="Disordered" evidence="7">
    <location>
        <begin position="1"/>
        <end position="54"/>
    </location>
</feature>
<keyword evidence="10" id="KW-1185">Reference proteome</keyword>
<dbReference type="Proteomes" id="UP000030752">
    <property type="component" value="Unassembled WGS sequence"/>
</dbReference>
<dbReference type="HOGENOM" id="CLU_007003_3_1_1"/>
<dbReference type="PANTHER" id="PTHR31313:SF86">
    <property type="entry name" value="ZN(2)-C6 FUNGAL-TYPE DOMAIN-CONTAINING PROTEIN"/>
    <property type="match status" value="1"/>
</dbReference>
<dbReference type="AlphaFoldDB" id="W2RMD5"/>
<dbReference type="RefSeq" id="XP_008720390.1">
    <property type="nucleotide sequence ID" value="XM_008722168.1"/>
</dbReference>
<sequence>MNDRYVPTADSTAKQRKSARSDDSQSGLGPAGIDGNIVALGPGLPPPESPVEQQRSISRIVFSPNGISSYHGRTSALFEDNVQEPRVPANQGPRMPLDWVQKALVAEAAQQRQLETMKFQQGALDFDGVEPELGMHLLNLHWNRQHHSFCITYRPAFMRDMACNGPYFSKILLNAIYFGASKFSPRLEVRKDPEQVRTAGWKYRQRVKELLGSALDSSEITTIQALLVMAQSLFALGDERSAAWLYAGIAFRMLIDLGIHADTSALQGTIRLSDEDLEIRRRVFWGAFVVDKMQSLYQGRPVSLQESDTRVPISFLDTYEEYEHWMPFAYDRTAQEFYPGSPAYSVSTFTGLCQLSVIMNGILNNIYAEATFDKSPDELSELQKKLDSRLRDWYGQLPQHLKLEPSKPPPVIPPPHVLSLMAMYNVLLILLHRPFVSDGHLHSNARSITVNSLLVCANAATAIVQILRLYHEAFSIRRAPYLIAYATYVSSTIHIRIAAKRSLGSDAHKSLATCLEVFRINQETNWAARRAKTIVESLARKLNVELPETTGALEITNAEAQQSRTPAALPANAEQQYYGHNDPSWQQGFSPTMDVDAIIQSFAREQDQPQGASAGLAQADATESAQYQAGFTGPPPTVFAGDTAGQGWMGNVDFTFDDLLFGFNNSTLDNFQTGYP</sequence>
<evidence type="ECO:0000256" key="4">
    <source>
        <dbReference type="ARBA" id="ARBA00023125"/>
    </source>
</evidence>
<keyword evidence="2" id="KW-0862">Zinc</keyword>
<evidence type="ECO:0000256" key="7">
    <source>
        <dbReference type="SAM" id="MobiDB-lite"/>
    </source>
</evidence>
<dbReference type="OrthoDB" id="4161332at2759"/>
<dbReference type="EMBL" id="KB822724">
    <property type="protein sequence ID" value="ETN36858.1"/>
    <property type="molecule type" value="Genomic_DNA"/>
</dbReference>
<evidence type="ECO:0000256" key="5">
    <source>
        <dbReference type="ARBA" id="ARBA00023163"/>
    </source>
</evidence>
<evidence type="ECO:0000313" key="9">
    <source>
        <dbReference type="EMBL" id="ETN36858.1"/>
    </source>
</evidence>
<keyword evidence="5" id="KW-0804">Transcription</keyword>
<evidence type="ECO:0000256" key="3">
    <source>
        <dbReference type="ARBA" id="ARBA00023015"/>
    </source>
</evidence>
<keyword evidence="4" id="KW-0238">DNA-binding</keyword>
<evidence type="ECO:0000259" key="8">
    <source>
        <dbReference type="SMART" id="SM00906"/>
    </source>
</evidence>
<dbReference type="SMART" id="SM00906">
    <property type="entry name" value="Fungal_trans"/>
    <property type="match status" value="1"/>
</dbReference>
<reference evidence="9 10" key="1">
    <citation type="submission" date="2013-03" db="EMBL/GenBank/DDBJ databases">
        <title>The Genome Sequence of Phialophora europaea CBS 101466.</title>
        <authorList>
            <consortium name="The Broad Institute Genomics Platform"/>
            <person name="Cuomo C."/>
            <person name="de Hoog S."/>
            <person name="Gorbushina A."/>
            <person name="Walker B."/>
            <person name="Young S.K."/>
            <person name="Zeng Q."/>
            <person name="Gargeya S."/>
            <person name="Fitzgerald M."/>
            <person name="Haas B."/>
            <person name="Abouelleil A."/>
            <person name="Allen A.W."/>
            <person name="Alvarado L."/>
            <person name="Arachchi H.M."/>
            <person name="Berlin A.M."/>
            <person name="Chapman S.B."/>
            <person name="Gainer-Dewar J."/>
            <person name="Goldberg J."/>
            <person name="Griggs A."/>
            <person name="Gujja S."/>
            <person name="Hansen M."/>
            <person name="Howarth C."/>
            <person name="Imamovic A."/>
            <person name="Ireland A."/>
            <person name="Larimer J."/>
            <person name="McCowan C."/>
            <person name="Murphy C."/>
            <person name="Pearson M."/>
            <person name="Poon T.W."/>
            <person name="Priest M."/>
            <person name="Roberts A."/>
            <person name="Saif S."/>
            <person name="Shea T."/>
            <person name="Sisk P."/>
            <person name="Sykes S."/>
            <person name="Wortman J."/>
            <person name="Nusbaum C."/>
            <person name="Birren B."/>
        </authorList>
    </citation>
    <scope>NUCLEOTIDE SEQUENCE [LARGE SCALE GENOMIC DNA]</scope>
    <source>
        <strain evidence="9 10">CBS 101466</strain>
    </source>
</reference>
<feature type="domain" description="Xylanolytic transcriptional activator regulatory" evidence="8">
    <location>
        <begin position="243"/>
        <end position="318"/>
    </location>
</feature>
<evidence type="ECO:0000256" key="2">
    <source>
        <dbReference type="ARBA" id="ARBA00022833"/>
    </source>
</evidence>
<dbReference type="GeneID" id="19975184"/>
<proteinExistence type="predicted"/>
<keyword evidence="1" id="KW-0479">Metal-binding</keyword>
<dbReference type="CDD" id="cd12148">
    <property type="entry name" value="fungal_TF_MHR"/>
    <property type="match status" value="1"/>
</dbReference>
<evidence type="ECO:0000256" key="6">
    <source>
        <dbReference type="ARBA" id="ARBA00023242"/>
    </source>
</evidence>
<dbReference type="PANTHER" id="PTHR31313">
    <property type="entry name" value="TY1 ENHANCER ACTIVATOR"/>
    <property type="match status" value="1"/>
</dbReference>
<dbReference type="InterPro" id="IPR007219">
    <property type="entry name" value="XnlR_reg_dom"/>
</dbReference>
<keyword evidence="6" id="KW-0539">Nucleus</keyword>
<keyword evidence="3" id="KW-0805">Transcription regulation</keyword>
<dbReference type="Pfam" id="PF04082">
    <property type="entry name" value="Fungal_trans"/>
    <property type="match status" value="1"/>
</dbReference>
<dbReference type="GO" id="GO:0003677">
    <property type="term" value="F:DNA binding"/>
    <property type="evidence" value="ECO:0007669"/>
    <property type="project" value="UniProtKB-KW"/>
</dbReference>
<evidence type="ECO:0000313" key="10">
    <source>
        <dbReference type="Proteomes" id="UP000030752"/>
    </source>
</evidence>
<dbReference type="InterPro" id="IPR051615">
    <property type="entry name" value="Transcr_Regulatory_Elem"/>
</dbReference>
<dbReference type="GO" id="GO:0008270">
    <property type="term" value="F:zinc ion binding"/>
    <property type="evidence" value="ECO:0007669"/>
    <property type="project" value="InterPro"/>
</dbReference>